<protein>
    <recommendedName>
        <fullName evidence="7">UDP-N-acetylmuramoyl-L-alanyl-D-glutamate--2, 6-diaminopimelate ligase</fullName>
    </recommendedName>
</protein>
<keyword evidence="2" id="KW-0573">Peptidoglycan synthesis</keyword>
<dbReference type="GO" id="GO:0071555">
    <property type="term" value="P:cell wall organization"/>
    <property type="evidence" value="ECO:0007669"/>
    <property type="project" value="UniProtKB-KW"/>
</dbReference>
<proteinExistence type="inferred from homology"/>
<dbReference type="GO" id="GO:0008360">
    <property type="term" value="P:regulation of cell shape"/>
    <property type="evidence" value="ECO:0007669"/>
    <property type="project" value="UniProtKB-KW"/>
</dbReference>
<evidence type="ECO:0000313" key="6">
    <source>
        <dbReference type="Proteomes" id="UP000231192"/>
    </source>
</evidence>
<dbReference type="Pfam" id="PF08245">
    <property type="entry name" value="Mur_ligase_M"/>
    <property type="match status" value="1"/>
</dbReference>
<dbReference type="Gene3D" id="3.40.1190.10">
    <property type="entry name" value="Mur-like, catalytic domain"/>
    <property type="match status" value="1"/>
</dbReference>
<keyword evidence="2" id="KW-0961">Cell wall biogenesis/degradation</keyword>
<comment type="caution">
    <text evidence="5">The sequence shown here is derived from an EMBL/GenBank/DDBJ whole genome shotgun (WGS) entry which is preliminary data.</text>
</comment>
<dbReference type="Proteomes" id="UP000231192">
    <property type="component" value="Unassembled WGS sequence"/>
</dbReference>
<evidence type="ECO:0000259" key="4">
    <source>
        <dbReference type="Pfam" id="PF08245"/>
    </source>
</evidence>
<evidence type="ECO:0000313" key="5">
    <source>
        <dbReference type="EMBL" id="PIR84154.1"/>
    </source>
</evidence>
<organism evidence="5 6">
    <name type="scientific">Candidatus Kaiserbacteria bacterium CG10_big_fil_rev_8_21_14_0_10_51_14</name>
    <dbReference type="NCBI Taxonomy" id="1974610"/>
    <lineage>
        <taxon>Bacteria</taxon>
        <taxon>Candidatus Kaiseribacteriota</taxon>
    </lineage>
</organism>
<dbReference type="AlphaFoldDB" id="A0A2H0UCJ6"/>
<dbReference type="GO" id="GO:0051301">
    <property type="term" value="P:cell division"/>
    <property type="evidence" value="ECO:0007669"/>
    <property type="project" value="UniProtKB-KW"/>
</dbReference>
<evidence type="ECO:0000259" key="3">
    <source>
        <dbReference type="Pfam" id="PF02875"/>
    </source>
</evidence>
<keyword evidence="2" id="KW-0133">Cell shape</keyword>
<dbReference type="CDD" id="cd01983">
    <property type="entry name" value="SIMIBI"/>
    <property type="match status" value="1"/>
</dbReference>
<dbReference type="UniPathway" id="UPA00219"/>
<dbReference type="GO" id="GO:0005524">
    <property type="term" value="F:ATP binding"/>
    <property type="evidence" value="ECO:0007669"/>
    <property type="project" value="InterPro"/>
</dbReference>
<dbReference type="SUPFAM" id="SSF53623">
    <property type="entry name" value="MurD-like peptide ligases, catalytic domain"/>
    <property type="match status" value="1"/>
</dbReference>
<dbReference type="GO" id="GO:0009252">
    <property type="term" value="P:peptidoglycan biosynthetic process"/>
    <property type="evidence" value="ECO:0007669"/>
    <property type="project" value="UniProtKB-UniPathway"/>
</dbReference>
<comment type="subcellular location">
    <subcellularLocation>
        <location evidence="2">Cytoplasm</location>
    </subcellularLocation>
</comment>
<dbReference type="PANTHER" id="PTHR23135:SF4">
    <property type="entry name" value="UDP-N-ACETYLMURAMOYL-L-ALANYL-D-GLUTAMATE--2,6-DIAMINOPIMELATE LIGASE MURE HOMOLOG, CHLOROPLASTIC"/>
    <property type="match status" value="1"/>
</dbReference>
<dbReference type="SUPFAM" id="SSF53244">
    <property type="entry name" value="MurD-like peptide ligases, peptide-binding domain"/>
    <property type="match status" value="1"/>
</dbReference>
<dbReference type="InterPro" id="IPR036615">
    <property type="entry name" value="Mur_ligase_C_dom_sf"/>
</dbReference>
<dbReference type="GO" id="GO:0005737">
    <property type="term" value="C:cytoplasm"/>
    <property type="evidence" value="ECO:0007669"/>
    <property type="project" value="UniProtKB-SubCell"/>
</dbReference>
<dbReference type="Pfam" id="PF02875">
    <property type="entry name" value="Mur_ligase_C"/>
    <property type="match status" value="1"/>
</dbReference>
<dbReference type="InterPro" id="IPR004101">
    <property type="entry name" value="Mur_ligase_C"/>
</dbReference>
<keyword evidence="2" id="KW-0132">Cell division</keyword>
<name>A0A2H0UCJ6_9BACT</name>
<dbReference type="EMBL" id="PFBK01000002">
    <property type="protein sequence ID" value="PIR84154.1"/>
    <property type="molecule type" value="Genomic_DNA"/>
</dbReference>
<keyword evidence="2" id="KW-0131">Cell cycle</keyword>
<accession>A0A2H0UCJ6</accession>
<evidence type="ECO:0000256" key="1">
    <source>
        <dbReference type="ARBA" id="ARBA00005898"/>
    </source>
</evidence>
<feature type="domain" description="Mur ligase C-terminal" evidence="3">
    <location>
        <begin position="263"/>
        <end position="385"/>
    </location>
</feature>
<comment type="similarity">
    <text evidence="1">Belongs to the MurCDEF family. MurE subfamily.</text>
</comment>
<dbReference type="GO" id="GO:0016881">
    <property type="term" value="F:acid-amino acid ligase activity"/>
    <property type="evidence" value="ECO:0007669"/>
    <property type="project" value="InterPro"/>
</dbReference>
<evidence type="ECO:0008006" key="7">
    <source>
        <dbReference type="Google" id="ProtNLM"/>
    </source>
</evidence>
<dbReference type="Gene3D" id="3.90.190.20">
    <property type="entry name" value="Mur ligase, C-terminal domain"/>
    <property type="match status" value="1"/>
</dbReference>
<dbReference type="InterPro" id="IPR013221">
    <property type="entry name" value="Mur_ligase_cen"/>
</dbReference>
<reference evidence="6" key="1">
    <citation type="submission" date="2017-09" db="EMBL/GenBank/DDBJ databases">
        <title>Depth-based differentiation of microbial function through sediment-hosted aquifers and enrichment of novel symbionts in the deep terrestrial subsurface.</title>
        <authorList>
            <person name="Probst A.J."/>
            <person name="Ladd B."/>
            <person name="Jarett J.K."/>
            <person name="Geller-Mcgrath D.E."/>
            <person name="Sieber C.M.K."/>
            <person name="Emerson J.B."/>
            <person name="Anantharaman K."/>
            <person name="Thomas B.C."/>
            <person name="Malmstrom R."/>
            <person name="Stieglmeier M."/>
            <person name="Klingl A."/>
            <person name="Woyke T."/>
            <person name="Ryan C.M."/>
            <person name="Banfield J.F."/>
        </authorList>
    </citation>
    <scope>NUCLEOTIDE SEQUENCE [LARGE SCALE GENOMIC DNA]</scope>
</reference>
<dbReference type="InterPro" id="IPR005761">
    <property type="entry name" value="UDP-N-AcMur-Glu-dNH2Pim_ligase"/>
</dbReference>
<evidence type="ECO:0000256" key="2">
    <source>
        <dbReference type="RuleBase" id="RU004135"/>
    </source>
</evidence>
<feature type="domain" description="Mur ligase central" evidence="4">
    <location>
        <begin position="44"/>
        <end position="240"/>
    </location>
</feature>
<gene>
    <name evidence="5" type="ORF">COU18_00145</name>
</gene>
<dbReference type="NCBIfam" id="TIGR01085">
    <property type="entry name" value="murE"/>
    <property type="match status" value="1"/>
</dbReference>
<sequence>MASLKKNLTKITPRFLVSLYHYCLAHLGAVRYGFPSRRIITIAVTGTKGKSSTTEMLNAILEEAGYTTALLNSIRIKTADHTEPNLLRMSMPGRFFIQRFLRNAVRKKCSVVILEMTSEGAKQHRHRAIQLDALIFTNLAPEHIESHGSYEAYANVKFEIGRALVRSRKRPRTIVANADDEESTRYLRLPVEASIPFSLTKAQPWFADEHGGYFTLEDSKISIHLPGEFSLKNALAASLLVRKLGVETPVVARALLKLQRIPGRAERVEAGQDFVVVVDYAHTPDSLEALYDAYKDRRKICVMGATGGGRDTWKRPVMGSIADTRCDRVILTNEDPYDEDPESIVHALAEGMKRTPEIIMDRRVAIRRGCEMAQRGDAVLITGKGTDPCICGPNGSKIPWSDAEVAREEITKLLNP</sequence>
<comment type="pathway">
    <text evidence="2">Cell wall biogenesis; peptidoglycan biosynthesis.</text>
</comment>
<dbReference type="PANTHER" id="PTHR23135">
    <property type="entry name" value="MUR LIGASE FAMILY MEMBER"/>
    <property type="match status" value="1"/>
</dbReference>
<dbReference type="InterPro" id="IPR036565">
    <property type="entry name" value="Mur-like_cat_sf"/>
</dbReference>